<dbReference type="GO" id="GO:0008270">
    <property type="term" value="F:zinc ion binding"/>
    <property type="evidence" value="ECO:0007669"/>
    <property type="project" value="InterPro"/>
</dbReference>
<evidence type="ECO:0000256" key="1">
    <source>
        <dbReference type="ARBA" id="ARBA00022737"/>
    </source>
</evidence>
<keyword evidence="5" id="KW-1185">Reference proteome</keyword>
<evidence type="ECO:0000256" key="2">
    <source>
        <dbReference type="PROSITE-ProRule" id="PRU00708"/>
    </source>
</evidence>
<dbReference type="InterPro" id="IPR002885">
    <property type="entry name" value="PPR_rpt"/>
</dbReference>
<dbReference type="Pfam" id="PF20431">
    <property type="entry name" value="E_motif"/>
    <property type="match status" value="1"/>
</dbReference>
<dbReference type="InterPro" id="IPR046960">
    <property type="entry name" value="PPR_At4g14850-like_plant"/>
</dbReference>
<sequence length="622" mass="70417">MTAQTLARRICSSLFKRKPIFQSFSTHSSHPQIITNKRTAEQNSLSLLSTCNSLSELTQIHAHLLKSGLLTNPLVLTKFSSTSSDLNSIDYAASIVTWSQHDPSHAHLIYDAFLFNTIIRAYAQTDQSKHRAVFFYNLMLSHSISPNKFTYPFLLKASAGLEELNLTRQIHGSAQKFGFDEDLYVQNTMVHAYCCCVGGVDIARKVFDEMPKLSPVSWSAMIGGYLRVGRSVDAIDMFRRMQVGGIKGDEVTMISVLSACADLGALELGRWVEFYIEKERIPNTIEVCNALVDMFAKCGDIEEAMRVFRNMKERNIVSWTSVIVGMAMQGRGKEAVTFFEEMKSHGVALDDVAFIGLLTACSHAGMVKEGCCYFSSMTREYGIVPKIEHYGCMVDLFSRAGQAKKALEFVQEMPIEPNSVIWRTLINVCRVQGDLAISECISKRLIGDEPMHESNYVLLSNIYAKMFRWEKKSKVRNLMEKKGIRKVPGCSMIELNDQIYEFVSGDKMKNQYGEIHKMVDEMGREMRRAGYVPTTSEVLLDIDEEDKEDALNLHSEKLAIAFALLNSPPGAPIRIVKNLRVCGDCHSATKYISKVYNREILVRDRKRFHRFRYGSCSCNDYW</sequence>
<dbReference type="NCBIfam" id="TIGR00756">
    <property type="entry name" value="PPR"/>
    <property type="match status" value="3"/>
</dbReference>
<evidence type="ECO:0000313" key="5">
    <source>
        <dbReference type="Proteomes" id="UP001420932"/>
    </source>
</evidence>
<feature type="domain" description="DYW" evidence="3">
    <location>
        <begin position="530"/>
        <end position="622"/>
    </location>
</feature>
<dbReference type="PANTHER" id="PTHR47926">
    <property type="entry name" value="PENTATRICOPEPTIDE REPEAT-CONTAINING PROTEIN"/>
    <property type="match status" value="1"/>
</dbReference>
<dbReference type="EMBL" id="JBBNAF010000011">
    <property type="protein sequence ID" value="KAK9098763.1"/>
    <property type="molecule type" value="Genomic_DNA"/>
</dbReference>
<dbReference type="PROSITE" id="PS51375">
    <property type="entry name" value="PPR"/>
    <property type="match status" value="3"/>
</dbReference>
<dbReference type="Gene3D" id="1.25.40.10">
    <property type="entry name" value="Tetratricopeptide repeat domain"/>
    <property type="match status" value="4"/>
</dbReference>
<proteinExistence type="predicted"/>
<keyword evidence="1" id="KW-0677">Repeat</keyword>
<dbReference type="GO" id="GO:0009451">
    <property type="term" value="P:RNA modification"/>
    <property type="evidence" value="ECO:0007669"/>
    <property type="project" value="InterPro"/>
</dbReference>
<dbReference type="Pfam" id="PF13041">
    <property type="entry name" value="PPR_2"/>
    <property type="match status" value="2"/>
</dbReference>
<dbReference type="GO" id="GO:0003723">
    <property type="term" value="F:RNA binding"/>
    <property type="evidence" value="ECO:0007669"/>
    <property type="project" value="InterPro"/>
</dbReference>
<feature type="repeat" description="PPR" evidence="2">
    <location>
        <begin position="111"/>
        <end position="146"/>
    </location>
</feature>
<name>A0AAP0EXV2_9MAGN</name>
<reference evidence="4 5" key="1">
    <citation type="submission" date="2024-01" db="EMBL/GenBank/DDBJ databases">
        <title>Genome assemblies of Stephania.</title>
        <authorList>
            <person name="Yang L."/>
        </authorList>
    </citation>
    <scope>NUCLEOTIDE SEQUENCE [LARGE SCALE GENOMIC DNA]</scope>
    <source>
        <strain evidence="4">YNDBR</strain>
        <tissue evidence="4">Leaf</tissue>
    </source>
</reference>
<comment type="caution">
    <text evidence="4">The sequence shown here is derived from an EMBL/GenBank/DDBJ whole genome shotgun (WGS) entry which is preliminary data.</text>
</comment>
<dbReference type="AlphaFoldDB" id="A0AAP0EXV2"/>
<gene>
    <name evidence="4" type="ORF">Syun_025808</name>
</gene>
<feature type="repeat" description="PPR" evidence="2">
    <location>
        <begin position="214"/>
        <end position="248"/>
    </location>
</feature>
<evidence type="ECO:0000259" key="3">
    <source>
        <dbReference type="Pfam" id="PF14432"/>
    </source>
</evidence>
<dbReference type="FunFam" id="1.25.40.10:FF:001093">
    <property type="entry name" value="Pentatricopeptide repeat-containing protein At2g34400"/>
    <property type="match status" value="1"/>
</dbReference>
<dbReference type="Pfam" id="PF14432">
    <property type="entry name" value="DYW_deaminase"/>
    <property type="match status" value="1"/>
</dbReference>
<dbReference type="Pfam" id="PF01535">
    <property type="entry name" value="PPR"/>
    <property type="match status" value="1"/>
</dbReference>
<dbReference type="InterPro" id="IPR046848">
    <property type="entry name" value="E_motif"/>
</dbReference>
<protein>
    <recommendedName>
        <fullName evidence="3">DYW domain-containing protein</fullName>
    </recommendedName>
</protein>
<feature type="repeat" description="PPR" evidence="2">
    <location>
        <begin position="284"/>
        <end position="318"/>
    </location>
</feature>
<dbReference type="FunFam" id="1.25.40.10:FF:000427">
    <property type="entry name" value="Pentatricopeptide repeat-containing protein chloroplastic"/>
    <property type="match status" value="1"/>
</dbReference>
<dbReference type="PANTHER" id="PTHR47926:SF501">
    <property type="entry name" value="DYW DOMAIN-CONTAINING PROTEIN"/>
    <property type="match status" value="1"/>
</dbReference>
<dbReference type="InterPro" id="IPR011990">
    <property type="entry name" value="TPR-like_helical_dom_sf"/>
</dbReference>
<dbReference type="InterPro" id="IPR032867">
    <property type="entry name" value="DYW_dom"/>
</dbReference>
<evidence type="ECO:0000313" key="4">
    <source>
        <dbReference type="EMBL" id="KAK9098763.1"/>
    </source>
</evidence>
<dbReference type="Proteomes" id="UP001420932">
    <property type="component" value="Unassembled WGS sequence"/>
</dbReference>
<accession>A0AAP0EXV2</accession>
<organism evidence="4 5">
    <name type="scientific">Stephania yunnanensis</name>
    <dbReference type="NCBI Taxonomy" id="152371"/>
    <lineage>
        <taxon>Eukaryota</taxon>
        <taxon>Viridiplantae</taxon>
        <taxon>Streptophyta</taxon>
        <taxon>Embryophyta</taxon>
        <taxon>Tracheophyta</taxon>
        <taxon>Spermatophyta</taxon>
        <taxon>Magnoliopsida</taxon>
        <taxon>Ranunculales</taxon>
        <taxon>Menispermaceae</taxon>
        <taxon>Menispermoideae</taxon>
        <taxon>Cissampelideae</taxon>
        <taxon>Stephania</taxon>
    </lineage>
</organism>